<sequence length="178" mass="20414">MQGERDPFPFKCTKCNKTFPSGYALSGHQNAHYRNGVPHLFLPPTPPPQIHNHFLSARDEVNQLPLTLSIGSTSRVPDYNNHVLIREEILWRQRRISRYHPYQKPDDKGKEPLLHVETVVDNFKEIVTLDLLREWHPKRGLGEGSYEWAMTSSSNQASQASTGQNGEEKLDLELKLGF</sequence>
<keyword evidence="1" id="KW-0479">Metal-binding</keyword>
<feature type="compositionally biased region" description="Basic and acidic residues" evidence="2">
    <location>
        <begin position="166"/>
        <end position="178"/>
    </location>
</feature>
<name>A0AAV5LBN6_9ROSI</name>
<dbReference type="SUPFAM" id="SSF57667">
    <property type="entry name" value="beta-beta-alpha zinc fingers"/>
    <property type="match status" value="1"/>
</dbReference>
<comment type="caution">
    <text evidence="4">The sequence shown here is derived from an EMBL/GenBank/DDBJ whole genome shotgun (WGS) entry which is preliminary data.</text>
</comment>
<feature type="compositionally biased region" description="Low complexity" evidence="2">
    <location>
        <begin position="151"/>
        <end position="165"/>
    </location>
</feature>
<protein>
    <recommendedName>
        <fullName evidence="3">C2H2-type domain-containing protein</fullName>
    </recommendedName>
</protein>
<keyword evidence="1" id="KW-0863">Zinc-finger</keyword>
<dbReference type="Proteomes" id="UP001054252">
    <property type="component" value="Unassembled WGS sequence"/>
</dbReference>
<evidence type="ECO:0000259" key="3">
    <source>
        <dbReference type="PROSITE" id="PS50157"/>
    </source>
</evidence>
<proteinExistence type="predicted"/>
<accession>A0AAV5LBN6</accession>
<feature type="region of interest" description="Disordered" evidence="2">
    <location>
        <begin position="150"/>
        <end position="178"/>
    </location>
</feature>
<feature type="domain" description="C2H2-type" evidence="3">
    <location>
        <begin position="10"/>
        <end position="32"/>
    </location>
</feature>
<dbReference type="GO" id="GO:0008270">
    <property type="term" value="F:zinc ion binding"/>
    <property type="evidence" value="ECO:0007669"/>
    <property type="project" value="UniProtKB-KW"/>
</dbReference>
<keyword evidence="1" id="KW-0862">Zinc</keyword>
<reference evidence="4 5" key="1">
    <citation type="journal article" date="2021" name="Commun. Biol.">
        <title>The genome of Shorea leprosula (Dipterocarpaceae) highlights the ecological relevance of drought in aseasonal tropical rainforests.</title>
        <authorList>
            <person name="Ng K.K.S."/>
            <person name="Kobayashi M.J."/>
            <person name="Fawcett J.A."/>
            <person name="Hatakeyama M."/>
            <person name="Paape T."/>
            <person name="Ng C.H."/>
            <person name="Ang C.C."/>
            <person name="Tnah L.H."/>
            <person name="Lee C.T."/>
            <person name="Nishiyama T."/>
            <person name="Sese J."/>
            <person name="O'Brien M.J."/>
            <person name="Copetti D."/>
            <person name="Mohd Noor M.I."/>
            <person name="Ong R.C."/>
            <person name="Putra M."/>
            <person name="Sireger I.Z."/>
            <person name="Indrioko S."/>
            <person name="Kosugi Y."/>
            <person name="Izuno A."/>
            <person name="Isagi Y."/>
            <person name="Lee S.L."/>
            <person name="Shimizu K.K."/>
        </authorList>
    </citation>
    <scope>NUCLEOTIDE SEQUENCE [LARGE SCALE GENOMIC DNA]</scope>
    <source>
        <strain evidence="4">214</strain>
    </source>
</reference>
<evidence type="ECO:0000313" key="4">
    <source>
        <dbReference type="EMBL" id="GKV34514.1"/>
    </source>
</evidence>
<organism evidence="4 5">
    <name type="scientific">Rubroshorea leprosula</name>
    <dbReference type="NCBI Taxonomy" id="152421"/>
    <lineage>
        <taxon>Eukaryota</taxon>
        <taxon>Viridiplantae</taxon>
        <taxon>Streptophyta</taxon>
        <taxon>Embryophyta</taxon>
        <taxon>Tracheophyta</taxon>
        <taxon>Spermatophyta</taxon>
        <taxon>Magnoliopsida</taxon>
        <taxon>eudicotyledons</taxon>
        <taxon>Gunneridae</taxon>
        <taxon>Pentapetalae</taxon>
        <taxon>rosids</taxon>
        <taxon>malvids</taxon>
        <taxon>Malvales</taxon>
        <taxon>Dipterocarpaceae</taxon>
        <taxon>Rubroshorea</taxon>
    </lineage>
</organism>
<dbReference type="EMBL" id="BPVZ01000106">
    <property type="protein sequence ID" value="GKV34514.1"/>
    <property type="molecule type" value="Genomic_DNA"/>
</dbReference>
<evidence type="ECO:0000313" key="5">
    <source>
        <dbReference type="Proteomes" id="UP001054252"/>
    </source>
</evidence>
<evidence type="ECO:0000256" key="1">
    <source>
        <dbReference type="PROSITE-ProRule" id="PRU00042"/>
    </source>
</evidence>
<dbReference type="PROSITE" id="PS00028">
    <property type="entry name" value="ZINC_FINGER_C2H2_1"/>
    <property type="match status" value="1"/>
</dbReference>
<keyword evidence="5" id="KW-1185">Reference proteome</keyword>
<dbReference type="Pfam" id="PF13912">
    <property type="entry name" value="zf-C2H2_6"/>
    <property type="match status" value="1"/>
</dbReference>
<dbReference type="InterPro" id="IPR036236">
    <property type="entry name" value="Znf_C2H2_sf"/>
</dbReference>
<dbReference type="AlphaFoldDB" id="A0AAV5LBN6"/>
<dbReference type="PROSITE" id="PS50157">
    <property type="entry name" value="ZINC_FINGER_C2H2_2"/>
    <property type="match status" value="1"/>
</dbReference>
<dbReference type="InterPro" id="IPR013087">
    <property type="entry name" value="Znf_C2H2_type"/>
</dbReference>
<gene>
    <name evidence="4" type="ORF">SLEP1_g42884</name>
</gene>
<evidence type="ECO:0000256" key="2">
    <source>
        <dbReference type="SAM" id="MobiDB-lite"/>
    </source>
</evidence>